<keyword evidence="7" id="KW-1185">Reference proteome</keyword>
<dbReference type="PANTHER" id="PTHR44337:SF16">
    <property type="entry name" value="CARCINOEMBRYONIC ANTIGEN-RELATED CELL ADHESION MOLECULE 20-LIKE-RELATED"/>
    <property type="match status" value="1"/>
</dbReference>
<keyword evidence="2" id="KW-1015">Disulfide bond</keyword>
<feature type="domain" description="Ig-like" evidence="5">
    <location>
        <begin position="933"/>
        <end position="1039"/>
    </location>
</feature>
<gene>
    <name evidence="6" type="ORF">D9C73_016404</name>
</gene>
<dbReference type="Gene3D" id="2.60.40.10">
    <property type="entry name" value="Immunoglobulins"/>
    <property type="match status" value="20"/>
</dbReference>
<evidence type="ECO:0000256" key="1">
    <source>
        <dbReference type="ARBA" id="ARBA00022729"/>
    </source>
</evidence>
<evidence type="ECO:0000313" key="7">
    <source>
        <dbReference type="Proteomes" id="UP000298787"/>
    </source>
</evidence>
<evidence type="ECO:0000256" key="2">
    <source>
        <dbReference type="ARBA" id="ARBA00023157"/>
    </source>
</evidence>
<dbReference type="InterPro" id="IPR036179">
    <property type="entry name" value="Ig-like_dom_sf"/>
</dbReference>
<evidence type="ECO:0000256" key="4">
    <source>
        <dbReference type="ARBA" id="ARBA00023319"/>
    </source>
</evidence>
<dbReference type="EMBL" id="CM014091">
    <property type="protein sequence ID" value="TKS82295.1"/>
    <property type="molecule type" value="Genomic_DNA"/>
</dbReference>
<dbReference type="PANTHER" id="PTHR44337">
    <property type="entry name" value="CARCINOEMBRYONIC ANTIGEN-RELATED CELL ADHESION MOLECULE 8"/>
    <property type="match status" value="1"/>
</dbReference>
<dbReference type="SMART" id="SM00408">
    <property type="entry name" value="IGc2"/>
    <property type="match status" value="17"/>
</dbReference>
<dbReference type="Pfam" id="PF13895">
    <property type="entry name" value="Ig_2"/>
    <property type="match status" value="1"/>
</dbReference>
<dbReference type="SUPFAM" id="SSF48726">
    <property type="entry name" value="Immunoglobulin"/>
    <property type="match status" value="19"/>
</dbReference>
<proteinExistence type="predicted"/>
<dbReference type="Pfam" id="PF00047">
    <property type="entry name" value="ig"/>
    <property type="match status" value="2"/>
</dbReference>
<feature type="domain" description="Ig-like" evidence="5">
    <location>
        <begin position="1735"/>
        <end position="1813"/>
    </location>
</feature>
<dbReference type="Proteomes" id="UP000298787">
    <property type="component" value="Chromosome 14"/>
</dbReference>
<feature type="domain" description="Ig-like" evidence="5">
    <location>
        <begin position="500"/>
        <end position="554"/>
    </location>
</feature>
<protein>
    <submittedName>
        <fullName evidence="6">Carcinoembryonic antigen-related cell adhesion molecule 5</fullName>
    </submittedName>
</protein>
<feature type="domain" description="Ig-like" evidence="5">
    <location>
        <begin position="208"/>
        <end position="296"/>
    </location>
</feature>
<evidence type="ECO:0000259" key="5">
    <source>
        <dbReference type="PROSITE" id="PS50835"/>
    </source>
</evidence>
<dbReference type="InterPro" id="IPR013783">
    <property type="entry name" value="Ig-like_fold"/>
</dbReference>
<dbReference type="InterPro" id="IPR052598">
    <property type="entry name" value="IgSF_CEA-related"/>
</dbReference>
<dbReference type="InterPro" id="IPR013151">
    <property type="entry name" value="Immunoglobulin_dom"/>
</dbReference>
<feature type="domain" description="Ig-like" evidence="5">
    <location>
        <begin position="141"/>
        <end position="201"/>
    </location>
</feature>
<feature type="domain" description="Ig-like" evidence="5">
    <location>
        <begin position="575"/>
        <end position="665"/>
    </location>
</feature>
<dbReference type="PROSITE" id="PS50835">
    <property type="entry name" value="IG_LIKE"/>
    <property type="match status" value="16"/>
</dbReference>
<feature type="domain" description="Ig-like" evidence="5">
    <location>
        <begin position="841"/>
        <end position="925"/>
    </location>
</feature>
<dbReference type="STRING" id="240159.A0A4U5V6Y5"/>
<evidence type="ECO:0000313" key="6">
    <source>
        <dbReference type="EMBL" id="TKS82295.1"/>
    </source>
</evidence>
<dbReference type="Pfam" id="PF07679">
    <property type="entry name" value="I-set"/>
    <property type="match status" value="2"/>
</dbReference>
<dbReference type="InterPro" id="IPR013106">
    <property type="entry name" value="Ig_V-set"/>
</dbReference>
<name>A0A4U5V6Y5_COLLU</name>
<keyword evidence="3" id="KW-0325">Glycoprotein</keyword>
<feature type="domain" description="Ig-like" evidence="5">
    <location>
        <begin position="51"/>
        <end position="140"/>
    </location>
</feature>
<keyword evidence="1" id="KW-0732">Signal</keyword>
<feature type="domain" description="Ig-like" evidence="5">
    <location>
        <begin position="1381"/>
        <end position="1525"/>
    </location>
</feature>
<dbReference type="SMART" id="SM00406">
    <property type="entry name" value="IGv"/>
    <property type="match status" value="8"/>
</dbReference>
<dbReference type="InterPro" id="IPR003599">
    <property type="entry name" value="Ig_sub"/>
</dbReference>
<feature type="domain" description="Ig-like" evidence="5">
    <location>
        <begin position="1642"/>
        <end position="1730"/>
    </location>
</feature>
<reference evidence="6 7" key="1">
    <citation type="submission" date="2019-01" db="EMBL/GenBank/DDBJ databases">
        <title>Genome Assembly of Collichthys lucidus.</title>
        <authorList>
            <person name="Cai M."/>
            <person name="Xiao S."/>
        </authorList>
    </citation>
    <scope>NUCLEOTIDE SEQUENCE [LARGE SCALE GENOMIC DNA]</scope>
    <source>
        <strain evidence="6">JT15FE1705JMU</strain>
        <tissue evidence="6">Muscle</tissue>
    </source>
</reference>
<accession>A0A4U5V6Y5</accession>
<dbReference type="InterPro" id="IPR003598">
    <property type="entry name" value="Ig_sub2"/>
</dbReference>
<dbReference type="Pfam" id="PF07686">
    <property type="entry name" value="V-set"/>
    <property type="match status" value="1"/>
</dbReference>
<sequence>METSVISFIILGVISELRNLALSDSGVYGVNIIKQDASGLTGSIRLEVLEPVSNVVVTANTTDLEEFKDSVRLSCSSSGSSLSFLWLNSSSEVTASDRVQLTDGDSTLTIVSVTRYDQGPFMCNVSNHFSNGTSGPVKLSISSDSRPAALFYWFLNGDKMFDTGPELKLMNIQMNHSGNYSCQAFNEKTLRYETSQSSVVSVQERVFPPVVTVSSTDLEEFKDSVRLSCSSSGSSLSFLWLNSSSEVTASDRVQLTDGDSTLTIVSVTRYDQGPFICKVSNPVSSATSGLILLSISYGPENVKLIISPLQEHHVEGSNIVLSCSADSRPAVFYWFLNGDKMSDTGPELKLMNIQMSQSGNYSCQAFNGKTLRYETSQSSVVSVLDKMEISVIRFIILGVISERVFPPVVTVSNTDLEEFKDSVRLSCSSSGLPFSFYWVNDSSEVTASDRVQLTDDGNSTLTIVNVTRYDQGPLTCRTYKPVSSLTGRLVYLSISFNSKPDALFYWFLNGDKQSDTEPELKLMNIRMSQSGNYSCQAFNEKTLRYETSQSSAVSVQDEMEISVIRFIILGVISEPVSNVVVTANDTDLEEFKDSVRLSCSSSGSPRSFLWLNSSSEVTASDRVQLTDGNSTLTIVNVTRYDQGPFSCHVSNPVSFASGSVPLSISSDSRPAALFYWFLNGDKLSDTGPELKLMNIQMSQGGSYSCQAFNEKTLRYETSQSSVVSVLAGLCYGAGVLTVDLLRGAAGKSVTFATSVKPTTEPFMALLWTFSGTVNIITSTSADIVGQGYEGRIILDKSTGSLVLKNVTEKDSGEYELIIIPYGAEQIQGTAKLEVQTTVSVPTIACPAENPTEGITSVNLTCDADGSASTRVWMKDGQPLVSGKRFSFYDGNRVLSISPVDRSDAGEFLCNVSNDLSSATAKCQLTVYYGPDRPTISQWPIREELEESVTLTCSAASLPKATFFWKFKHMQMNGPVHYIHEMTMMHLGSSSEVTASDRVQLTDGNSTLTIINVTRYDQGPFRCRVSNPLNVAFSEFKHLSISSDSRPAALFYWFLNGDKLSDTGPELKLMNIQMNQSGNYSCQAFNEKTLRYETSQSLVVSVQEPVSTPEINVSNTDLVEFDSSVRLSCSSSGSSLSFLWLNSSSEVTASDRVQLTDGNSTLTIVSVTRYDQGPFRCRVTNPVSNGTSEPVNLFVIYGPENINLTLSPSQEYYDEGSDVSLICSVASGPVPVFKWFLNGDLLSDTGPELQLMNIFLHHSGNYSCQAFNNRTMRNQTSDSVTVSVLKSPISNVVITPNSTDLSEFSSSVSLSCSASGSFPSFVWLNDSSEVTLSDRVQLSDRGSILTIIKVTRYDQGPFICHVFNNFSNYTSNPVKLSINFGPENVYLKLSPSQEYFKEGSDVNLVCSAESRPAAQIHWFLNGDKLPDTGPELSLTNIQINQTPVFDVEMTPNNTYLLEFSSSVRLSCSSSGSSLSFLWLNGSSEVTENDRVQITDGNSTLTIINVTRHDQGPFRCNVSNGISSEMSQPVNLFVQCMCVGQRILPLGPFNGAVAGTVKFTTTLTPAEKPFLTVSWSFEGVNIITSTSTNNTGPGYANRISLDRATGSLELRNLVMEDSGEYTLTITPDGQLQKQGMVTLNVYVPVTGATIISPAAILIEDKSFTNLSCEASGSISTRVWTKDGRPLRASDRVSFSINNRTVFIQPVHSSNHGTYYCRASNPVSTMTVAHNLTVNFGPHNISITGPSAAAPGSRVTLQCIADSVPPANFSWMFNGNETQVNNSMYVIERLEAESIGNYTCTAKNMVTMRENSTVLNLRDANGPVMDAARSSVIVKQEDVVYSDVKLKPFRDGTRSSDDKHTESTHADDVTYSEVVVLYRQPR</sequence>
<dbReference type="InterPro" id="IPR007110">
    <property type="entry name" value="Ig-like_dom"/>
</dbReference>
<dbReference type="SMART" id="SM00409">
    <property type="entry name" value="IG"/>
    <property type="match status" value="17"/>
</dbReference>
<feature type="domain" description="Ig-like" evidence="5">
    <location>
        <begin position="299"/>
        <end position="382"/>
    </location>
</feature>
<feature type="domain" description="Ig-like" evidence="5">
    <location>
        <begin position="1198"/>
        <end position="1282"/>
    </location>
</feature>
<feature type="domain" description="Ig-like" evidence="5">
    <location>
        <begin position="1108"/>
        <end position="1193"/>
    </location>
</feature>
<organism evidence="6 7">
    <name type="scientific">Collichthys lucidus</name>
    <name type="common">Big head croaker</name>
    <name type="synonym">Sciaena lucida</name>
    <dbReference type="NCBI Taxonomy" id="240159"/>
    <lineage>
        <taxon>Eukaryota</taxon>
        <taxon>Metazoa</taxon>
        <taxon>Chordata</taxon>
        <taxon>Craniata</taxon>
        <taxon>Vertebrata</taxon>
        <taxon>Euteleostomi</taxon>
        <taxon>Actinopterygii</taxon>
        <taxon>Neopterygii</taxon>
        <taxon>Teleostei</taxon>
        <taxon>Neoteleostei</taxon>
        <taxon>Acanthomorphata</taxon>
        <taxon>Eupercaria</taxon>
        <taxon>Sciaenidae</taxon>
        <taxon>Collichthys</taxon>
    </lineage>
</organism>
<dbReference type="InterPro" id="IPR013098">
    <property type="entry name" value="Ig_I-set"/>
</dbReference>
<dbReference type="Pfam" id="PF13927">
    <property type="entry name" value="Ig_3"/>
    <property type="match status" value="8"/>
</dbReference>
<keyword evidence="4" id="KW-0393">Immunoglobulin domain</keyword>
<feature type="domain" description="Ig-like" evidence="5">
    <location>
        <begin position="1287"/>
        <end position="1376"/>
    </location>
</feature>
<feature type="domain" description="Ig-like" evidence="5">
    <location>
        <begin position="1040"/>
        <end position="1100"/>
    </location>
</feature>
<feature type="domain" description="Ig-like" evidence="5">
    <location>
        <begin position="406"/>
        <end position="486"/>
    </location>
</feature>
<evidence type="ECO:0000256" key="3">
    <source>
        <dbReference type="ARBA" id="ARBA00023180"/>
    </source>
</evidence>